<proteinExistence type="predicted"/>
<accession>A0AAV8Z896</accession>
<organism evidence="2 3">
    <name type="scientific">Aromia moschata</name>
    <dbReference type="NCBI Taxonomy" id="1265417"/>
    <lineage>
        <taxon>Eukaryota</taxon>
        <taxon>Metazoa</taxon>
        <taxon>Ecdysozoa</taxon>
        <taxon>Arthropoda</taxon>
        <taxon>Hexapoda</taxon>
        <taxon>Insecta</taxon>
        <taxon>Pterygota</taxon>
        <taxon>Neoptera</taxon>
        <taxon>Endopterygota</taxon>
        <taxon>Coleoptera</taxon>
        <taxon>Polyphaga</taxon>
        <taxon>Cucujiformia</taxon>
        <taxon>Chrysomeloidea</taxon>
        <taxon>Cerambycidae</taxon>
        <taxon>Cerambycinae</taxon>
        <taxon>Callichromatini</taxon>
        <taxon>Aromia</taxon>
    </lineage>
</organism>
<dbReference type="AlphaFoldDB" id="A0AAV8Z896"/>
<feature type="compositionally biased region" description="Basic and acidic residues" evidence="1">
    <location>
        <begin position="18"/>
        <end position="31"/>
    </location>
</feature>
<gene>
    <name evidence="2" type="ORF">NQ318_022180</name>
</gene>
<keyword evidence="3" id="KW-1185">Reference proteome</keyword>
<comment type="caution">
    <text evidence="2">The sequence shown here is derived from an EMBL/GenBank/DDBJ whole genome shotgun (WGS) entry which is preliminary data.</text>
</comment>
<feature type="non-terminal residue" evidence="2">
    <location>
        <position position="1"/>
    </location>
</feature>
<evidence type="ECO:0000313" key="2">
    <source>
        <dbReference type="EMBL" id="KAJ8959483.1"/>
    </source>
</evidence>
<evidence type="ECO:0000313" key="3">
    <source>
        <dbReference type="Proteomes" id="UP001162162"/>
    </source>
</evidence>
<evidence type="ECO:0000256" key="1">
    <source>
        <dbReference type="SAM" id="MobiDB-lite"/>
    </source>
</evidence>
<dbReference type="Proteomes" id="UP001162162">
    <property type="component" value="Unassembled WGS sequence"/>
</dbReference>
<evidence type="ECO:0008006" key="4">
    <source>
        <dbReference type="Google" id="ProtNLM"/>
    </source>
</evidence>
<feature type="region of interest" description="Disordered" evidence="1">
    <location>
        <begin position="1"/>
        <end position="53"/>
    </location>
</feature>
<name>A0AAV8Z896_9CUCU</name>
<protein>
    <recommendedName>
        <fullName evidence="4">C2H2-type domain-containing protein</fullName>
    </recommendedName>
</protein>
<sequence>AAKTQDKIELPSVEESDSTPREPDESPKDAKLSSTDGDITEESKSDGHALPADRVGQLQIKPHCSCKQCDHWAHETDWQTHLSFHEEENCVKRLTIEQPQTLFKKDERREEERHIMSLDFSSTSKVQKQAMQKLIVHGRLVTAVRGKGGNSYLFHV</sequence>
<reference evidence="2" key="1">
    <citation type="journal article" date="2023" name="Insect Mol. Biol.">
        <title>Genome sequencing provides insights into the evolution of gene families encoding plant cell wall-degrading enzymes in longhorned beetles.</title>
        <authorList>
            <person name="Shin N.R."/>
            <person name="Okamura Y."/>
            <person name="Kirsch R."/>
            <person name="Pauchet Y."/>
        </authorList>
    </citation>
    <scope>NUCLEOTIDE SEQUENCE</scope>
    <source>
        <strain evidence="2">AMC_N1</strain>
    </source>
</reference>
<dbReference type="EMBL" id="JAPWTK010000013">
    <property type="protein sequence ID" value="KAJ8959483.1"/>
    <property type="molecule type" value="Genomic_DNA"/>
</dbReference>